<dbReference type="EMBL" id="JAHCQH010000014">
    <property type="protein sequence ID" value="MBS9476198.1"/>
    <property type="molecule type" value="Genomic_DNA"/>
</dbReference>
<name>A0ABS5R3G4_9HYPH</name>
<comment type="caution">
    <text evidence="2">The sequence shown here is derived from an EMBL/GenBank/DDBJ whole genome shotgun (WGS) entry which is preliminary data.</text>
</comment>
<evidence type="ECO:0000313" key="2">
    <source>
        <dbReference type="EMBL" id="MBS9476198.1"/>
    </source>
</evidence>
<accession>A0ABS5R3G4</accession>
<evidence type="ECO:0000256" key="1">
    <source>
        <dbReference type="SAM" id="Coils"/>
    </source>
</evidence>
<proteinExistence type="predicted"/>
<feature type="coiled-coil region" evidence="1">
    <location>
        <begin position="35"/>
        <end position="62"/>
    </location>
</feature>
<keyword evidence="1" id="KW-0175">Coiled coil</keyword>
<sequence>MNTALNLAPASLADTHEYQVAGELDALADTYARLIKPQEDNLEKLRALVARLRNEANAFRRRGFDHHAPPSEASHVG</sequence>
<gene>
    <name evidence="2" type="ORF">KIP89_03670</name>
</gene>
<organism evidence="2 3">
    <name type="scientific">Ancylobacter radicis</name>
    <dbReference type="NCBI Taxonomy" id="2836179"/>
    <lineage>
        <taxon>Bacteria</taxon>
        <taxon>Pseudomonadati</taxon>
        <taxon>Pseudomonadota</taxon>
        <taxon>Alphaproteobacteria</taxon>
        <taxon>Hyphomicrobiales</taxon>
        <taxon>Xanthobacteraceae</taxon>
        <taxon>Ancylobacter</taxon>
    </lineage>
</organism>
<evidence type="ECO:0000313" key="3">
    <source>
        <dbReference type="Proteomes" id="UP001166585"/>
    </source>
</evidence>
<protein>
    <submittedName>
        <fullName evidence="2">Uncharacterized protein</fullName>
    </submittedName>
</protein>
<reference evidence="2" key="1">
    <citation type="submission" date="2021-05" db="EMBL/GenBank/DDBJ databases">
        <authorList>
            <person name="Sun Q."/>
            <person name="Inoue M."/>
        </authorList>
    </citation>
    <scope>NUCLEOTIDE SEQUENCE</scope>
    <source>
        <strain evidence="2">VKM B-3255</strain>
    </source>
</reference>
<dbReference type="Proteomes" id="UP001166585">
    <property type="component" value="Unassembled WGS sequence"/>
</dbReference>
<dbReference type="RefSeq" id="WP_213754058.1">
    <property type="nucleotide sequence ID" value="NZ_JAHCQH010000014.1"/>
</dbReference>
<keyword evidence="3" id="KW-1185">Reference proteome</keyword>